<proteinExistence type="predicted"/>
<reference evidence="2" key="1">
    <citation type="journal article" date="2022" name="Mol. Ecol. Resour.">
        <title>The genomes of chicory, endive, great burdock and yacon provide insights into Asteraceae palaeo-polyploidization history and plant inulin production.</title>
        <authorList>
            <person name="Fan W."/>
            <person name="Wang S."/>
            <person name="Wang H."/>
            <person name="Wang A."/>
            <person name="Jiang F."/>
            <person name="Liu H."/>
            <person name="Zhao H."/>
            <person name="Xu D."/>
            <person name="Zhang Y."/>
        </authorList>
    </citation>
    <scope>NUCLEOTIDE SEQUENCE [LARGE SCALE GENOMIC DNA]</scope>
    <source>
        <strain evidence="2">cv. Punajuju</strain>
    </source>
</reference>
<organism evidence="1 2">
    <name type="scientific">Cichorium intybus</name>
    <name type="common">Chicory</name>
    <dbReference type="NCBI Taxonomy" id="13427"/>
    <lineage>
        <taxon>Eukaryota</taxon>
        <taxon>Viridiplantae</taxon>
        <taxon>Streptophyta</taxon>
        <taxon>Embryophyta</taxon>
        <taxon>Tracheophyta</taxon>
        <taxon>Spermatophyta</taxon>
        <taxon>Magnoliopsida</taxon>
        <taxon>eudicotyledons</taxon>
        <taxon>Gunneridae</taxon>
        <taxon>Pentapetalae</taxon>
        <taxon>asterids</taxon>
        <taxon>campanulids</taxon>
        <taxon>Asterales</taxon>
        <taxon>Asteraceae</taxon>
        <taxon>Cichorioideae</taxon>
        <taxon>Cichorieae</taxon>
        <taxon>Cichoriinae</taxon>
        <taxon>Cichorium</taxon>
    </lineage>
</organism>
<evidence type="ECO:0000313" key="1">
    <source>
        <dbReference type="EMBL" id="KAI3691395.1"/>
    </source>
</evidence>
<dbReference type="EMBL" id="CM042017">
    <property type="protein sequence ID" value="KAI3691395.1"/>
    <property type="molecule type" value="Genomic_DNA"/>
</dbReference>
<protein>
    <submittedName>
        <fullName evidence="1">Uncharacterized protein</fullName>
    </submittedName>
</protein>
<gene>
    <name evidence="1" type="ORF">L2E82_49754</name>
</gene>
<sequence>MPIILQSALVSNLYFISQKVQWEFNFFLLTVFDGSIFLLLPLMDSPWAERDPLRTPLNWRIRLKIAVGVAAGLLTDVGLLGSGSDQVNHQAGFENLSQTDIKFCSTNDMKQTSSYSRLQVQE</sequence>
<keyword evidence="2" id="KW-1185">Reference proteome</keyword>
<dbReference type="Proteomes" id="UP001055811">
    <property type="component" value="Linkage Group LG09"/>
</dbReference>
<name>A0ACB8Z289_CICIN</name>
<comment type="caution">
    <text evidence="1">The sequence shown here is derived from an EMBL/GenBank/DDBJ whole genome shotgun (WGS) entry which is preliminary data.</text>
</comment>
<evidence type="ECO:0000313" key="2">
    <source>
        <dbReference type="Proteomes" id="UP001055811"/>
    </source>
</evidence>
<accession>A0ACB8Z289</accession>
<reference evidence="1 2" key="2">
    <citation type="journal article" date="2022" name="Mol. Ecol. Resour.">
        <title>The genomes of chicory, endive, great burdock and yacon provide insights into Asteraceae paleo-polyploidization history and plant inulin production.</title>
        <authorList>
            <person name="Fan W."/>
            <person name="Wang S."/>
            <person name="Wang H."/>
            <person name="Wang A."/>
            <person name="Jiang F."/>
            <person name="Liu H."/>
            <person name="Zhao H."/>
            <person name="Xu D."/>
            <person name="Zhang Y."/>
        </authorList>
    </citation>
    <scope>NUCLEOTIDE SEQUENCE [LARGE SCALE GENOMIC DNA]</scope>
    <source>
        <strain evidence="2">cv. Punajuju</strain>
        <tissue evidence="1">Leaves</tissue>
    </source>
</reference>